<evidence type="ECO:0000313" key="2">
    <source>
        <dbReference type="EMBL" id="OIQ75626.1"/>
    </source>
</evidence>
<name>A0A1J5PX54_9ZZZZ</name>
<organism evidence="2">
    <name type="scientific">mine drainage metagenome</name>
    <dbReference type="NCBI Taxonomy" id="410659"/>
    <lineage>
        <taxon>unclassified sequences</taxon>
        <taxon>metagenomes</taxon>
        <taxon>ecological metagenomes</taxon>
    </lineage>
</organism>
<comment type="caution">
    <text evidence="2">The sequence shown here is derived from an EMBL/GenBank/DDBJ whole genome shotgun (WGS) entry which is preliminary data.</text>
</comment>
<accession>A0A1J5PX54</accession>
<feature type="region of interest" description="Disordered" evidence="1">
    <location>
        <begin position="34"/>
        <end position="74"/>
    </location>
</feature>
<reference evidence="2" key="1">
    <citation type="submission" date="2016-10" db="EMBL/GenBank/DDBJ databases">
        <title>Sequence of Gallionella enrichment culture.</title>
        <authorList>
            <person name="Poehlein A."/>
            <person name="Muehling M."/>
            <person name="Daniel R."/>
        </authorList>
    </citation>
    <scope>NUCLEOTIDE SEQUENCE</scope>
</reference>
<gene>
    <name evidence="2" type="ORF">GALL_427030</name>
</gene>
<dbReference type="AlphaFoldDB" id="A0A1J5PX54"/>
<proteinExistence type="predicted"/>
<protein>
    <submittedName>
        <fullName evidence="2">Uncharacterized protein</fullName>
    </submittedName>
</protein>
<sequence>MIATAMMPFLPTKKENGSSTMPYVAARLRARTASPMMPPAKATPSTKAMPLNCFMPKTVPMNGSRSGTKPVEIN</sequence>
<dbReference type="EMBL" id="MLJW01002107">
    <property type="protein sequence ID" value="OIQ75626.1"/>
    <property type="molecule type" value="Genomic_DNA"/>
</dbReference>
<feature type="region of interest" description="Disordered" evidence="1">
    <location>
        <begin position="1"/>
        <end position="20"/>
    </location>
</feature>
<evidence type="ECO:0000256" key="1">
    <source>
        <dbReference type="SAM" id="MobiDB-lite"/>
    </source>
</evidence>